<dbReference type="EMBL" id="CP030118">
    <property type="protein sequence ID" value="QDL08604.1"/>
    <property type="molecule type" value="Genomic_DNA"/>
</dbReference>
<name>A0A856ME63_9CYAN</name>
<feature type="compositionally biased region" description="Low complexity" evidence="1">
    <location>
        <begin position="86"/>
        <end position="97"/>
    </location>
</feature>
<gene>
    <name evidence="2" type="ORF">DP114_12500</name>
</gene>
<evidence type="ECO:0000256" key="1">
    <source>
        <dbReference type="SAM" id="MobiDB-lite"/>
    </source>
</evidence>
<feature type="region of interest" description="Disordered" evidence="1">
    <location>
        <begin position="75"/>
        <end position="97"/>
    </location>
</feature>
<sequence length="97" mass="11176">MNIDAFAATPPEWTNTGIHAHEFCCPSCHSSSLEAVQVWINRRSPVMTENYRRKWQEFYQCHCGCVWWAWSSDRPKMKHPSDDDSSGTGSPTNLDEQ</sequence>
<keyword evidence="3" id="KW-1185">Reference proteome</keyword>
<organism evidence="2 3">
    <name type="scientific">Brasilonema sennae CENA114</name>
    <dbReference type="NCBI Taxonomy" id="415709"/>
    <lineage>
        <taxon>Bacteria</taxon>
        <taxon>Bacillati</taxon>
        <taxon>Cyanobacteriota</taxon>
        <taxon>Cyanophyceae</taxon>
        <taxon>Nostocales</taxon>
        <taxon>Scytonemataceae</taxon>
        <taxon>Brasilonema</taxon>
        <taxon>Bromeliae group (in: Brasilonema)</taxon>
    </lineage>
</organism>
<dbReference type="RefSeq" id="WP_169265417.1">
    <property type="nucleotide sequence ID" value="NZ_CAWOXK010000001.1"/>
</dbReference>
<proteinExistence type="predicted"/>
<protein>
    <submittedName>
        <fullName evidence="2">Uncharacterized protein</fullName>
    </submittedName>
</protein>
<dbReference type="Proteomes" id="UP000503129">
    <property type="component" value="Chromosome"/>
</dbReference>
<reference evidence="2 3" key="1">
    <citation type="submission" date="2018-06" db="EMBL/GenBank/DDBJ databases">
        <title>Comparative genomics of Brasilonema spp. strains.</title>
        <authorList>
            <person name="Alvarenga D.O."/>
            <person name="Fiore M.F."/>
            <person name="Varani A.M."/>
        </authorList>
    </citation>
    <scope>NUCLEOTIDE SEQUENCE [LARGE SCALE GENOMIC DNA]</scope>
    <source>
        <strain evidence="2 3">CENA114</strain>
    </source>
</reference>
<evidence type="ECO:0000313" key="2">
    <source>
        <dbReference type="EMBL" id="QDL08604.1"/>
    </source>
</evidence>
<dbReference type="KEGG" id="bsen:DP114_12500"/>
<dbReference type="AlphaFoldDB" id="A0A856ME63"/>
<accession>A0A856ME63</accession>
<evidence type="ECO:0000313" key="3">
    <source>
        <dbReference type="Proteomes" id="UP000503129"/>
    </source>
</evidence>